<comment type="similarity">
    <text evidence="2">Belongs to the DAMOX/DASOX family.</text>
</comment>
<dbReference type="OrthoDB" id="2015447at2759"/>
<dbReference type="PIRSF" id="PIRSF000189">
    <property type="entry name" value="D-aa_oxidase"/>
    <property type="match status" value="1"/>
</dbReference>
<dbReference type="Proteomes" id="UP000275385">
    <property type="component" value="Unassembled WGS sequence"/>
</dbReference>
<evidence type="ECO:0000256" key="6">
    <source>
        <dbReference type="PIRSR" id="PIRSR000189-1"/>
    </source>
</evidence>
<evidence type="ECO:0000313" key="9">
    <source>
        <dbReference type="Proteomes" id="UP000275385"/>
    </source>
</evidence>
<evidence type="ECO:0000256" key="5">
    <source>
        <dbReference type="ARBA" id="ARBA00023002"/>
    </source>
</evidence>
<feature type="binding site" evidence="6">
    <location>
        <position position="77"/>
    </location>
    <ligand>
        <name>FAD</name>
        <dbReference type="ChEBI" id="CHEBI:57692"/>
    </ligand>
</feature>
<evidence type="ECO:0000256" key="4">
    <source>
        <dbReference type="ARBA" id="ARBA00022827"/>
    </source>
</evidence>
<dbReference type="STRING" id="177199.A0A420YKK1"/>
<protein>
    <recommendedName>
        <fullName evidence="7">FAD dependent oxidoreductase domain-containing protein</fullName>
    </recommendedName>
</protein>
<evidence type="ECO:0000256" key="3">
    <source>
        <dbReference type="ARBA" id="ARBA00022630"/>
    </source>
</evidence>
<keyword evidence="3" id="KW-0285">Flavoprotein</keyword>
<evidence type="ECO:0000256" key="1">
    <source>
        <dbReference type="ARBA" id="ARBA00001974"/>
    </source>
</evidence>
<dbReference type="Gene3D" id="3.30.9.10">
    <property type="entry name" value="D-Amino Acid Oxidase, subunit A, domain 2"/>
    <property type="match status" value="1"/>
</dbReference>
<dbReference type="PANTHER" id="PTHR11530">
    <property type="entry name" value="D-AMINO ACID OXIDASE"/>
    <property type="match status" value="1"/>
</dbReference>
<dbReference type="EMBL" id="QVQW01000005">
    <property type="protein sequence ID" value="RKU48419.1"/>
    <property type="molecule type" value="Genomic_DNA"/>
</dbReference>
<dbReference type="Pfam" id="PF01266">
    <property type="entry name" value="DAO"/>
    <property type="match status" value="1"/>
</dbReference>
<feature type="binding site" evidence="6">
    <location>
        <position position="151"/>
    </location>
    <ligand>
        <name>D-dopa</name>
        <dbReference type="ChEBI" id="CHEBI:149689"/>
    </ligand>
</feature>
<feature type="binding site" evidence="6">
    <location>
        <position position="214"/>
    </location>
    <ligand>
        <name>D-dopa</name>
        <dbReference type="ChEBI" id="CHEBI:149689"/>
    </ligand>
</feature>
<comment type="cofactor">
    <cofactor evidence="1 6">
        <name>FAD</name>
        <dbReference type="ChEBI" id="CHEBI:57692"/>
    </cofactor>
</comment>
<reference evidence="8 9" key="1">
    <citation type="submission" date="2018-08" db="EMBL/GenBank/DDBJ databases">
        <title>Draft genome of the lignicolous fungus Coniochaeta pulveracea.</title>
        <authorList>
            <person name="Borstlap C.J."/>
            <person name="De Witt R.N."/>
            <person name="Botha A."/>
            <person name="Volschenk H."/>
        </authorList>
    </citation>
    <scope>NUCLEOTIDE SEQUENCE [LARGE SCALE GENOMIC DNA]</scope>
    <source>
        <strain evidence="8 9">CAB683</strain>
    </source>
</reference>
<keyword evidence="9" id="KW-1185">Reference proteome</keyword>
<name>A0A420YKK1_9PEZI</name>
<keyword evidence="4 6" id="KW-0274">FAD</keyword>
<accession>A0A420YKK1</accession>
<evidence type="ECO:0000256" key="2">
    <source>
        <dbReference type="ARBA" id="ARBA00006730"/>
    </source>
</evidence>
<evidence type="ECO:0000313" key="8">
    <source>
        <dbReference type="EMBL" id="RKU48419.1"/>
    </source>
</evidence>
<dbReference type="GO" id="GO:0019478">
    <property type="term" value="P:D-amino acid catabolic process"/>
    <property type="evidence" value="ECO:0007669"/>
    <property type="project" value="TreeGrafter"/>
</dbReference>
<gene>
    <name evidence="8" type="ORF">DL546_009547</name>
</gene>
<feature type="binding site" evidence="6">
    <location>
        <position position="246"/>
    </location>
    <ligand>
        <name>D-dopa</name>
        <dbReference type="ChEBI" id="CHEBI:149689"/>
    </ligand>
</feature>
<dbReference type="AlphaFoldDB" id="A0A420YKK1"/>
<dbReference type="InterPro" id="IPR006076">
    <property type="entry name" value="FAD-dep_OxRdtase"/>
</dbReference>
<dbReference type="InterPro" id="IPR023209">
    <property type="entry name" value="DAO"/>
</dbReference>
<dbReference type="GO" id="GO:0071949">
    <property type="term" value="F:FAD binding"/>
    <property type="evidence" value="ECO:0007669"/>
    <property type="project" value="InterPro"/>
</dbReference>
<dbReference type="GO" id="GO:0005737">
    <property type="term" value="C:cytoplasm"/>
    <property type="evidence" value="ECO:0007669"/>
    <property type="project" value="TreeGrafter"/>
</dbReference>
<feature type="binding site" evidence="6">
    <location>
        <position position="101"/>
    </location>
    <ligand>
        <name>FAD</name>
        <dbReference type="ChEBI" id="CHEBI:57692"/>
    </ligand>
</feature>
<dbReference type="PANTHER" id="PTHR11530:SF16">
    <property type="entry name" value="D-AMINO ACID OXIDASE (AFU_ORTHOLOGUE AFUA_5G11290)"/>
    <property type="match status" value="1"/>
</dbReference>
<evidence type="ECO:0000259" key="7">
    <source>
        <dbReference type="Pfam" id="PF01266"/>
    </source>
</evidence>
<feature type="domain" description="FAD dependent oxidoreductase" evidence="7">
    <location>
        <begin position="10"/>
        <end position="256"/>
    </location>
</feature>
<dbReference type="GO" id="GO:0003884">
    <property type="term" value="F:D-amino-acid oxidase activity"/>
    <property type="evidence" value="ECO:0007669"/>
    <property type="project" value="InterPro"/>
</dbReference>
<sequence>MRDRVGYYRNEDELEESFKPWFRSLVQDFKILSKEEVPDFADWGTFYRTISLDPGVYLDYLYTECLLRGVEFRRKSVHHVREVATIALPAGAKPGIVVNCTGLWASKLGGVVERNLVPMRGQLVIVENQSNGIYYLSGDGTFRKEIGECCYVIERPAGGGTALGGCSYESWDVTPDMALAERIMKRAIKICPQLVPEGAGIEALRVIRHQVGLRPVRNGGPRIEGEVLQDKELGNLHVVHCYGSGGFGFQASYGMANKALKLVVEALGGQKS</sequence>
<proteinExistence type="inferred from homology"/>
<dbReference type="SUPFAM" id="SSF51971">
    <property type="entry name" value="Nucleotide-binding domain"/>
    <property type="match status" value="1"/>
</dbReference>
<keyword evidence="5" id="KW-0560">Oxidoreductase</keyword>
<organism evidence="8 9">
    <name type="scientific">Coniochaeta pulveracea</name>
    <dbReference type="NCBI Taxonomy" id="177199"/>
    <lineage>
        <taxon>Eukaryota</taxon>
        <taxon>Fungi</taxon>
        <taxon>Dikarya</taxon>
        <taxon>Ascomycota</taxon>
        <taxon>Pezizomycotina</taxon>
        <taxon>Sordariomycetes</taxon>
        <taxon>Sordariomycetidae</taxon>
        <taxon>Coniochaetales</taxon>
        <taxon>Coniochaetaceae</taxon>
        <taxon>Coniochaeta</taxon>
    </lineage>
</organism>
<dbReference type="SUPFAM" id="SSF54373">
    <property type="entry name" value="FAD-linked reductases, C-terminal domain"/>
    <property type="match status" value="1"/>
</dbReference>
<comment type="caution">
    <text evidence="8">The sequence shown here is derived from an EMBL/GenBank/DDBJ whole genome shotgun (WGS) entry which is preliminary data.</text>
</comment>